<evidence type="ECO:0000256" key="2">
    <source>
        <dbReference type="SAM" id="SignalP"/>
    </source>
</evidence>
<name>A0A8H3B824_9AGAM</name>
<dbReference type="InterPro" id="IPR015943">
    <property type="entry name" value="WD40/YVTN_repeat-like_dom_sf"/>
</dbReference>
<dbReference type="GO" id="GO:0017057">
    <property type="term" value="F:6-phosphogluconolactonase activity"/>
    <property type="evidence" value="ECO:0007669"/>
    <property type="project" value="TreeGrafter"/>
</dbReference>
<protein>
    <recommendedName>
        <fullName evidence="5">6-phosphogluconolactonase</fullName>
    </recommendedName>
</protein>
<gene>
    <name evidence="3" type="ORF">RDB_LOCUS40492</name>
</gene>
<dbReference type="InterPro" id="IPR019405">
    <property type="entry name" value="Lactonase_7-beta_prop"/>
</dbReference>
<dbReference type="PANTHER" id="PTHR30344:SF1">
    <property type="entry name" value="6-PHOSPHOGLUCONOLACTONASE"/>
    <property type="match status" value="1"/>
</dbReference>
<evidence type="ECO:0000313" key="4">
    <source>
        <dbReference type="Proteomes" id="UP000663850"/>
    </source>
</evidence>
<proteinExistence type="inferred from homology"/>
<comment type="caution">
    <text evidence="3">The sequence shown here is derived from an EMBL/GenBank/DDBJ whole genome shotgun (WGS) entry which is preliminary data.</text>
</comment>
<sequence>MGLKFLVSLSLASSALAASKQLWFTAFSGAFSTFTFDGNNLKNVSTSLDAGFQPGWIAKHPRLNILYTPSRGEGGVHAWTYDAQGQVTKIASGRTNGRDAVHCEVSGDGKTLAVPNIGGANLAVFAVRPDGTFASDPTATFSFPFYGPGPNPTQQSSSRPHQARFDRSSTFMYVPNLGTDRLHVFRVKGSAQLEQLADVVLPIGTGPRHLDFWPPTGKSKYLYLLNQLSNTVMVFDISTPSLGAAPKLIQTISTRGAGLPPSGPNIDINAAEVTVTPDGRFLIASNRNDTSRPDDTLASFSINTSSNSNHLTFQSLIGSGGKNPRDHAIDPTGKYVAVTNQNTGIDILERNVKTGAFKGVIKSYVSNAPVSVLWRS</sequence>
<comment type="similarity">
    <text evidence="1">Belongs to the cycloisomerase 2 family.</text>
</comment>
<accession>A0A8H3B824</accession>
<dbReference type="Proteomes" id="UP000663850">
    <property type="component" value="Unassembled WGS sequence"/>
</dbReference>
<dbReference type="Pfam" id="PF10282">
    <property type="entry name" value="Lactonase"/>
    <property type="match status" value="1"/>
</dbReference>
<reference evidence="3" key="1">
    <citation type="submission" date="2021-01" db="EMBL/GenBank/DDBJ databases">
        <authorList>
            <person name="Kaushik A."/>
        </authorList>
    </citation>
    <scope>NUCLEOTIDE SEQUENCE</scope>
    <source>
        <strain evidence="3">Type strain: AG8-Rh-89/</strain>
    </source>
</reference>
<evidence type="ECO:0008006" key="5">
    <source>
        <dbReference type="Google" id="ProtNLM"/>
    </source>
</evidence>
<evidence type="ECO:0000256" key="1">
    <source>
        <dbReference type="ARBA" id="ARBA00005564"/>
    </source>
</evidence>
<feature type="signal peptide" evidence="2">
    <location>
        <begin position="1"/>
        <end position="17"/>
    </location>
</feature>
<keyword evidence="2" id="KW-0732">Signal</keyword>
<evidence type="ECO:0000313" key="3">
    <source>
        <dbReference type="EMBL" id="CAE6450003.1"/>
    </source>
</evidence>
<dbReference type="AlphaFoldDB" id="A0A8H3B824"/>
<dbReference type="InterPro" id="IPR050282">
    <property type="entry name" value="Cycloisomerase_2"/>
</dbReference>
<dbReference type="PANTHER" id="PTHR30344">
    <property type="entry name" value="6-PHOSPHOGLUCONOLACTONASE-RELATED"/>
    <property type="match status" value="1"/>
</dbReference>
<dbReference type="SUPFAM" id="SSF51004">
    <property type="entry name" value="C-terminal (heme d1) domain of cytochrome cd1-nitrite reductase"/>
    <property type="match status" value="1"/>
</dbReference>
<feature type="chain" id="PRO_5034238564" description="6-phosphogluconolactonase" evidence="2">
    <location>
        <begin position="18"/>
        <end position="376"/>
    </location>
</feature>
<dbReference type="Gene3D" id="2.130.10.10">
    <property type="entry name" value="YVTN repeat-like/Quinoprotein amine dehydrogenase"/>
    <property type="match status" value="1"/>
</dbReference>
<dbReference type="InterPro" id="IPR011048">
    <property type="entry name" value="Haem_d1_sf"/>
</dbReference>
<dbReference type="EMBL" id="CAJMWZ010002126">
    <property type="protein sequence ID" value="CAE6450003.1"/>
    <property type="molecule type" value="Genomic_DNA"/>
</dbReference>
<organism evidence="3 4">
    <name type="scientific">Rhizoctonia solani</name>
    <dbReference type="NCBI Taxonomy" id="456999"/>
    <lineage>
        <taxon>Eukaryota</taxon>
        <taxon>Fungi</taxon>
        <taxon>Dikarya</taxon>
        <taxon>Basidiomycota</taxon>
        <taxon>Agaricomycotina</taxon>
        <taxon>Agaricomycetes</taxon>
        <taxon>Cantharellales</taxon>
        <taxon>Ceratobasidiaceae</taxon>
        <taxon>Rhizoctonia</taxon>
    </lineage>
</organism>